<accession>A0ABT1YSU6</accession>
<reference evidence="3 4" key="1">
    <citation type="submission" date="2022-08" db="EMBL/GenBank/DDBJ databases">
        <title>Paenibacillus endoradicis sp. nov., Paenibacillus radicibacter sp. nov and Paenibacillus pararadicis sp. nov., three cold-adapted plant growth-promoting bacteria isolated from root of Larix gmelinii in Great Khingan.</title>
        <authorList>
            <person name="Xue H."/>
        </authorList>
    </citation>
    <scope>NUCLEOTIDE SEQUENCE [LARGE SCALE GENOMIC DNA]</scope>
    <source>
        <strain evidence="3 4">N5-1-1-5</strain>
    </source>
</reference>
<dbReference type="InterPro" id="IPR043166">
    <property type="entry name" value="LarA-like_C"/>
</dbReference>
<dbReference type="PANTHER" id="PTHR33171">
    <property type="entry name" value="LAR_N DOMAIN-CONTAINING PROTEIN"/>
    <property type="match status" value="1"/>
</dbReference>
<dbReference type="Proteomes" id="UP001300012">
    <property type="component" value="Unassembled WGS sequence"/>
</dbReference>
<proteinExistence type="predicted"/>
<name>A0ABT1YSU6_9BACL</name>
<evidence type="ECO:0000313" key="4">
    <source>
        <dbReference type="Proteomes" id="UP001300012"/>
    </source>
</evidence>
<dbReference type="EMBL" id="JANQBD010000039">
    <property type="protein sequence ID" value="MCR8636263.1"/>
    <property type="molecule type" value="Genomic_DNA"/>
</dbReference>
<dbReference type="Pfam" id="PF21113">
    <property type="entry name" value="LarA_C"/>
    <property type="match status" value="1"/>
</dbReference>
<gene>
    <name evidence="3" type="primary">larA</name>
    <name evidence="3" type="ORF">NV381_34270</name>
</gene>
<organism evidence="3 4">
    <name type="scientific">Paenibacillus radicis</name>
    <name type="common">ex Xue et al. 2023</name>
    <dbReference type="NCBI Taxonomy" id="2972489"/>
    <lineage>
        <taxon>Bacteria</taxon>
        <taxon>Bacillati</taxon>
        <taxon>Bacillota</taxon>
        <taxon>Bacilli</taxon>
        <taxon>Bacillales</taxon>
        <taxon>Paenibacillaceae</taxon>
        <taxon>Paenibacillus</taxon>
    </lineage>
</organism>
<comment type="caution">
    <text evidence="3">The sequence shown here is derived from an EMBL/GenBank/DDBJ whole genome shotgun (WGS) entry which is preliminary data.</text>
</comment>
<protein>
    <submittedName>
        <fullName evidence="3">Nickel-dependent lactate racemase</fullName>
    </submittedName>
</protein>
<feature type="domain" description="LarA-like N-terminal" evidence="1">
    <location>
        <begin position="11"/>
        <end position="208"/>
    </location>
</feature>
<dbReference type="InterPro" id="IPR018657">
    <property type="entry name" value="LarA-like_N"/>
</dbReference>
<dbReference type="Gene3D" id="3.40.50.11440">
    <property type="match status" value="1"/>
</dbReference>
<keyword evidence="4" id="KW-1185">Reference proteome</keyword>
<dbReference type="NCBIfam" id="NF033504">
    <property type="entry name" value="Ni_dep_LarA"/>
    <property type="match status" value="1"/>
</dbReference>
<sequence length="422" mass="46652">MEEILIYPIPYGNTTLQLCLPEKQPPDVISYHKNIKDLNNVASVKKIHDTLSKPIGTPQLHEIAVGKRSAVILTSDGTRLCPSYILLPPILQELHSGGILDDEIDIIIALGLHRKHTKEEMRQLVGEEVFSRIRVHNHSSSDEDCIRLGVTSAGTPIEINRLAVQADLRIVMGNIEPHAMAGISGGVKALVPGIASQTCIEHNHSLSMRFQTQAGCMDNPIHRDMEEALKFIGIDFLLNVVVDHNRHVIGATAGHVIDAHKAGATIAKEHFLVPVSKTYDVVVVSPGGHPKDLQLYQAIKSLRNAASITKLGGTILLIAECSEMFGNGIFQYWIETMKSREHMVSKLKQQFVLGAHKVLHLDEVLSKHRIYLYSSLPRPIVGLLGMEPVDDLQSTYNQITEPKTEYIPEIAIMPYGSLTYPV</sequence>
<evidence type="ECO:0000259" key="1">
    <source>
        <dbReference type="Pfam" id="PF09861"/>
    </source>
</evidence>
<dbReference type="InterPro" id="IPR047926">
    <property type="entry name" value="Ni_dep_LarA"/>
</dbReference>
<evidence type="ECO:0000259" key="2">
    <source>
        <dbReference type="Pfam" id="PF21113"/>
    </source>
</evidence>
<feature type="domain" description="Lactate racemase C-terminal" evidence="2">
    <location>
        <begin position="278"/>
        <end position="416"/>
    </location>
</feature>
<evidence type="ECO:0000313" key="3">
    <source>
        <dbReference type="EMBL" id="MCR8636263.1"/>
    </source>
</evidence>
<dbReference type="InterPro" id="IPR048520">
    <property type="entry name" value="LarA_C"/>
</dbReference>
<dbReference type="Pfam" id="PF09861">
    <property type="entry name" value="Lar_N"/>
    <property type="match status" value="1"/>
</dbReference>
<dbReference type="RefSeq" id="WP_258217791.1">
    <property type="nucleotide sequence ID" value="NZ_JANQBD010000039.1"/>
</dbReference>
<dbReference type="PANTHER" id="PTHR33171:SF17">
    <property type="entry name" value="LARA-LIKE N-TERMINAL DOMAIN-CONTAINING PROTEIN"/>
    <property type="match status" value="1"/>
</dbReference>
<dbReference type="Gene3D" id="3.90.226.30">
    <property type="match status" value="1"/>
</dbReference>
<dbReference type="InterPro" id="IPR048068">
    <property type="entry name" value="LarA-like"/>
</dbReference>